<proteinExistence type="predicted"/>
<organism evidence="2 3">
    <name type="scientific">Flavisolibacter ginsengisoli DSM 18119</name>
    <dbReference type="NCBI Taxonomy" id="1121884"/>
    <lineage>
        <taxon>Bacteria</taxon>
        <taxon>Pseudomonadati</taxon>
        <taxon>Bacteroidota</taxon>
        <taxon>Chitinophagia</taxon>
        <taxon>Chitinophagales</taxon>
        <taxon>Chitinophagaceae</taxon>
        <taxon>Flavisolibacter</taxon>
    </lineage>
</organism>
<dbReference type="RefSeq" id="WP_217653010.1">
    <property type="nucleotide sequence ID" value="NZ_FQUU01000015.1"/>
</dbReference>
<dbReference type="STRING" id="1121884.SAMN02745131_03286"/>
<dbReference type="InterPro" id="IPR016181">
    <property type="entry name" value="Acyl_CoA_acyltransferase"/>
</dbReference>
<evidence type="ECO:0000313" key="3">
    <source>
        <dbReference type="Proteomes" id="UP000184048"/>
    </source>
</evidence>
<keyword evidence="3" id="KW-1185">Reference proteome</keyword>
<dbReference type="GO" id="GO:0016747">
    <property type="term" value="F:acyltransferase activity, transferring groups other than amino-acyl groups"/>
    <property type="evidence" value="ECO:0007669"/>
    <property type="project" value="InterPro"/>
</dbReference>
<dbReference type="SUPFAM" id="SSF55729">
    <property type="entry name" value="Acyl-CoA N-acyltransferases (Nat)"/>
    <property type="match status" value="1"/>
</dbReference>
<protein>
    <submittedName>
        <fullName evidence="2">Acetyltransferase (GNAT) domain-containing protein</fullName>
    </submittedName>
</protein>
<evidence type="ECO:0000313" key="2">
    <source>
        <dbReference type="EMBL" id="SHF67921.1"/>
    </source>
</evidence>
<dbReference type="Pfam" id="PF00583">
    <property type="entry name" value="Acetyltransf_1"/>
    <property type="match status" value="1"/>
</dbReference>
<dbReference type="PROSITE" id="PS51186">
    <property type="entry name" value="GNAT"/>
    <property type="match status" value="1"/>
</dbReference>
<accession>A0A1M5DM00</accession>
<dbReference type="EMBL" id="FQUU01000015">
    <property type="protein sequence ID" value="SHF67921.1"/>
    <property type="molecule type" value="Genomic_DNA"/>
</dbReference>
<dbReference type="InterPro" id="IPR000182">
    <property type="entry name" value="GNAT_dom"/>
</dbReference>
<dbReference type="Gene3D" id="3.40.630.30">
    <property type="match status" value="1"/>
</dbReference>
<reference evidence="2 3" key="1">
    <citation type="submission" date="2016-11" db="EMBL/GenBank/DDBJ databases">
        <authorList>
            <person name="Jaros S."/>
            <person name="Januszkiewicz K."/>
            <person name="Wedrychowicz H."/>
        </authorList>
    </citation>
    <scope>NUCLEOTIDE SEQUENCE [LARGE SCALE GENOMIC DNA]</scope>
    <source>
        <strain evidence="2 3">DSM 18119</strain>
    </source>
</reference>
<dbReference type="AlphaFoldDB" id="A0A1M5DM00"/>
<sequence length="172" mass="20462">MNKEMLVEHSTMNDFDKIIELYDAAIAYQKTKFKRNWQRFDDEMIRKEIGENRQWKIVMNNEIACIFAIAFSDPHIWKEKNADPSLYLHRIVTNPAYKGNHFIRHIIHWAMSFGKDNQLQYIRMDTWGDNDELVQYYQQCGFKLLGTVTPEETGELPKHYSCITLALLEIKL</sequence>
<dbReference type="Proteomes" id="UP000184048">
    <property type="component" value="Unassembled WGS sequence"/>
</dbReference>
<evidence type="ECO:0000259" key="1">
    <source>
        <dbReference type="PROSITE" id="PS51186"/>
    </source>
</evidence>
<gene>
    <name evidence="2" type="ORF">SAMN02745131_03286</name>
</gene>
<keyword evidence="2" id="KW-0808">Transferase</keyword>
<name>A0A1M5DM00_9BACT</name>
<feature type="domain" description="N-acetyltransferase" evidence="1">
    <location>
        <begin position="5"/>
        <end position="172"/>
    </location>
</feature>